<feature type="region of interest" description="Disordered" evidence="2">
    <location>
        <begin position="23"/>
        <end position="76"/>
    </location>
</feature>
<keyword evidence="1" id="KW-0175">Coiled coil</keyword>
<feature type="compositionally biased region" description="Basic and acidic residues" evidence="2">
    <location>
        <begin position="235"/>
        <end position="245"/>
    </location>
</feature>
<name>A0A1N6M9M0_9VIBR</name>
<sequence>MSFELDELTGNESPEEIEALLDRIEADELEIDNDADVSNGQSATGKPTADNSEGSAASQDEPDTSETTALQGIAAKDGEHIIPFDVLERQRETNKQLQQQLDEFKSRESQWSDDQRLLELRNQQLESLGVAPADLPENFNVTEEQLNELAEDYPEIGKMIRHLYARVDQFESRQPHEPASPSNPLADAIAENSDLRAWQQEGGAQWNKALDIDDELRADPNWSQRPLNERFAEVARRVKDQKQSEVKAQQETAEAQDLSDDLPASPSEVGQTTTHQLSPKDRLATADETDIQSMFSGMTDAQIEALLSEFDT</sequence>
<dbReference type="OrthoDB" id="9156113at2"/>
<feature type="compositionally biased region" description="Polar residues" evidence="2">
    <location>
        <begin position="36"/>
        <end position="58"/>
    </location>
</feature>
<feature type="coiled-coil region" evidence="1">
    <location>
        <begin position="87"/>
        <end position="114"/>
    </location>
</feature>
<protein>
    <submittedName>
        <fullName evidence="3">Uncharacterized protein</fullName>
    </submittedName>
</protein>
<evidence type="ECO:0000256" key="2">
    <source>
        <dbReference type="SAM" id="MobiDB-lite"/>
    </source>
</evidence>
<feature type="region of interest" description="Disordered" evidence="2">
    <location>
        <begin position="171"/>
        <end position="193"/>
    </location>
</feature>
<organism evidence="3 4">
    <name type="scientific">Vibrio spartinae</name>
    <dbReference type="NCBI Taxonomy" id="1918945"/>
    <lineage>
        <taxon>Bacteria</taxon>
        <taxon>Pseudomonadati</taxon>
        <taxon>Pseudomonadota</taxon>
        <taxon>Gammaproteobacteria</taxon>
        <taxon>Vibrionales</taxon>
        <taxon>Vibrionaceae</taxon>
        <taxon>Vibrio</taxon>
    </lineage>
</organism>
<proteinExistence type="predicted"/>
<dbReference type="RefSeq" id="WP_083602744.1">
    <property type="nucleotide sequence ID" value="NZ_AP024907.1"/>
</dbReference>
<evidence type="ECO:0000313" key="3">
    <source>
        <dbReference type="EMBL" id="SIO96101.1"/>
    </source>
</evidence>
<evidence type="ECO:0000313" key="4">
    <source>
        <dbReference type="Proteomes" id="UP000184774"/>
    </source>
</evidence>
<accession>A0A1N6M9M0</accession>
<evidence type="ECO:0000256" key="1">
    <source>
        <dbReference type="SAM" id="Coils"/>
    </source>
</evidence>
<reference evidence="3 4" key="1">
    <citation type="submission" date="2016-12" db="EMBL/GenBank/DDBJ databases">
        <authorList>
            <person name="Song W.-J."/>
            <person name="Kurnit D.M."/>
        </authorList>
    </citation>
    <scope>NUCLEOTIDE SEQUENCE [LARGE SCALE GENOMIC DNA]</scope>
    <source>
        <strain evidence="3 4">CECT 9026</strain>
    </source>
</reference>
<dbReference type="AlphaFoldDB" id="A0A1N6M9M0"/>
<feature type="region of interest" description="Disordered" evidence="2">
    <location>
        <begin position="235"/>
        <end position="283"/>
    </location>
</feature>
<dbReference type="EMBL" id="FSSB01000025">
    <property type="protein sequence ID" value="SIO96101.1"/>
    <property type="molecule type" value="Genomic_DNA"/>
</dbReference>
<dbReference type="Proteomes" id="UP000184774">
    <property type="component" value="Unassembled WGS sequence"/>
</dbReference>
<feature type="compositionally biased region" description="Polar residues" evidence="2">
    <location>
        <begin position="268"/>
        <end position="277"/>
    </location>
</feature>
<gene>
    <name evidence="3" type="ORF">VSP9026_03861</name>
</gene>